<evidence type="ECO:0000313" key="3">
    <source>
        <dbReference type="EMBL" id="MET4577610.1"/>
    </source>
</evidence>
<dbReference type="SUPFAM" id="SSF53850">
    <property type="entry name" value="Periplasmic binding protein-like II"/>
    <property type="match status" value="1"/>
</dbReference>
<feature type="chain" id="PRO_5047183099" evidence="2">
    <location>
        <begin position="25"/>
        <end position="325"/>
    </location>
</feature>
<proteinExistence type="inferred from homology"/>
<gene>
    <name evidence="3" type="ORF">ABIE13_002721</name>
</gene>
<feature type="signal peptide" evidence="2">
    <location>
        <begin position="1"/>
        <end position="24"/>
    </location>
</feature>
<dbReference type="PIRSF" id="PIRSF017082">
    <property type="entry name" value="YflP"/>
    <property type="match status" value="1"/>
</dbReference>
<evidence type="ECO:0000313" key="4">
    <source>
        <dbReference type="Proteomes" id="UP001549320"/>
    </source>
</evidence>
<dbReference type="Proteomes" id="UP001549320">
    <property type="component" value="Unassembled WGS sequence"/>
</dbReference>
<dbReference type="Pfam" id="PF03401">
    <property type="entry name" value="TctC"/>
    <property type="match status" value="1"/>
</dbReference>
<keyword evidence="2" id="KW-0732">Signal</keyword>
<evidence type="ECO:0000256" key="1">
    <source>
        <dbReference type="ARBA" id="ARBA00006987"/>
    </source>
</evidence>
<keyword evidence="4" id="KW-1185">Reference proteome</keyword>
<organism evidence="3 4">
    <name type="scientific">Ottowia thiooxydans</name>
    <dbReference type="NCBI Taxonomy" id="219182"/>
    <lineage>
        <taxon>Bacteria</taxon>
        <taxon>Pseudomonadati</taxon>
        <taxon>Pseudomonadota</taxon>
        <taxon>Betaproteobacteria</taxon>
        <taxon>Burkholderiales</taxon>
        <taxon>Comamonadaceae</taxon>
        <taxon>Ottowia</taxon>
    </lineage>
</organism>
<dbReference type="Gene3D" id="3.40.190.10">
    <property type="entry name" value="Periplasmic binding protein-like II"/>
    <property type="match status" value="1"/>
</dbReference>
<comment type="caution">
    <text evidence="3">The sequence shown here is derived from an EMBL/GenBank/DDBJ whole genome shotgun (WGS) entry which is preliminary data.</text>
</comment>
<dbReference type="PANTHER" id="PTHR42928">
    <property type="entry name" value="TRICARBOXYLATE-BINDING PROTEIN"/>
    <property type="match status" value="1"/>
</dbReference>
<name>A0ABV2Q9A2_9BURK</name>
<dbReference type="InterPro" id="IPR005064">
    <property type="entry name" value="BUG"/>
</dbReference>
<dbReference type="Gene3D" id="3.40.190.150">
    <property type="entry name" value="Bordetella uptake gene, domain 1"/>
    <property type="match status" value="1"/>
</dbReference>
<reference evidence="3 4" key="1">
    <citation type="submission" date="2024-06" db="EMBL/GenBank/DDBJ databases">
        <title>Sorghum-associated microbial communities from plants grown in Nebraska, USA.</title>
        <authorList>
            <person name="Schachtman D."/>
        </authorList>
    </citation>
    <scope>NUCLEOTIDE SEQUENCE [LARGE SCALE GENOMIC DNA]</scope>
    <source>
        <strain evidence="3 4">2709</strain>
    </source>
</reference>
<comment type="similarity">
    <text evidence="1">Belongs to the UPF0065 (bug) family.</text>
</comment>
<dbReference type="PROSITE" id="PS51257">
    <property type="entry name" value="PROKAR_LIPOPROTEIN"/>
    <property type="match status" value="1"/>
</dbReference>
<sequence>MKHLLVRSIASLALGLACATPALSQQAFPSSPINLVVPYPAGGGADAFARLVGKRVGEKLNQPVLIHNRAGASGNIGALSVVRSKPDGYTLFFGTGVALSVNPHLFKDLAFDPQKDFEPIVHAAFLPSYLVVNPSVPANTVSELVTYLKSQNGKMNYASAGNGTPSHLGSELFKRSAKVDMAHIPYKGGAPALTDLMAGRVSMMFAYMSEVQAFLDSGQLRAIGITTRERSPLAPQMPTLHETGLKGYELIGFYGILAPKGTPKARIDVLNRAFNEALSDPDIRVRLSAIGVDLRGGRPEALTQLMRTESQKWGAIIREAGITND</sequence>
<dbReference type="PANTHER" id="PTHR42928:SF5">
    <property type="entry name" value="BLR1237 PROTEIN"/>
    <property type="match status" value="1"/>
</dbReference>
<dbReference type="CDD" id="cd13578">
    <property type="entry name" value="PBP2_Bug27"/>
    <property type="match status" value="1"/>
</dbReference>
<dbReference type="RefSeq" id="WP_354444142.1">
    <property type="nucleotide sequence ID" value="NZ_JBEPSH010000005.1"/>
</dbReference>
<protein>
    <submittedName>
        <fullName evidence="3">Tripartite-type tricarboxylate transporter receptor subunit TctC</fullName>
    </submittedName>
</protein>
<evidence type="ECO:0000256" key="2">
    <source>
        <dbReference type="SAM" id="SignalP"/>
    </source>
</evidence>
<accession>A0ABV2Q9A2</accession>
<keyword evidence="3" id="KW-0675">Receptor</keyword>
<dbReference type="EMBL" id="JBEPSH010000005">
    <property type="protein sequence ID" value="MET4577610.1"/>
    <property type="molecule type" value="Genomic_DNA"/>
</dbReference>
<dbReference type="InterPro" id="IPR042100">
    <property type="entry name" value="Bug_dom1"/>
</dbReference>